<reference evidence="1 2" key="1">
    <citation type="submission" date="2017-08" db="EMBL/GenBank/DDBJ databases">
        <title>Virgibacillus indicus sp. nov. and Virgibacillus profoundi sp. nov, two moderately halophilic bacteria isolated from marine sediment by using the Microfluidic Streak Plate.</title>
        <authorList>
            <person name="Xu B."/>
            <person name="Hu B."/>
            <person name="Wang J."/>
            <person name="Zhu Y."/>
            <person name="Huang L."/>
            <person name="Du W."/>
            <person name="Huang Y."/>
        </authorList>
    </citation>
    <scope>NUCLEOTIDE SEQUENCE [LARGE SCALE GENOMIC DNA]</scope>
    <source>
        <strain evidence="1 2">IO3-P3-H5</strain>
    </source>
</reference>
<dbReference type="Proteomes" id="UP000218887">
    <property type="component" value="Unassembled WGS sequence"/>
</dbReference>
<keyword evidence="2" id="KW-1185">Reference proteome</keyword>
<protein>
    <submittedName>
        <fullName evidence="1">Uncharacterized protein</fullName>
    </submittedName>
</protein>
<evidence type="ECO:0000313" key="1">
    <source>
        <dbReference type="EMBL" id="PAV27812.1"/>
    </source>
</evidence>
<dbReference type="EMBL" id="NPOA01000018">
    <property type="protein sequence ID" value="PAV27812.1"/>
    <property type="molecule type" value="Genomic_DNA"/>
</dbReference>
<proteinExistence type="predicted"/>
<gene>
    <name evidence="1" type="ORF">CIL05_19885</name>
</gene>
<comment type="caution">
    <text evidence="1">The sequence shown here is derived from an EMBL/GenBank/DDBJ whole genome shotgun (WGS) entry which is preliminary data.</text>
</comment>
<sequence>MKKPYISLYAEEYQLQEDITLVYDHFTQLNYLDKEKTKTVACFGPRDKSIETRVIENSDVDESYVGPDTTKETATLENTDENCYQLLGPDTTKITETVENGDIDYNASAPTTRQTFIVENDDEDEMMMGPDSTLITKTLEDSDPDEYPII</sequence>
<accession>A0A2A2I8A9</accession>
<dbReference type="AlphaFoldDB" id="A0A2A2I8A9"/>
<organism evidence="1 2">
    <name type="scientific">Virgibacillus profundi</name>
    <dbReference type="NCBI Taxonomy" id="2024555"/>
    <lineage>
        <taxon>Bacteria</taxon>
        <taxon>Bacillati</taxon>
        <taxon>Bacillota</taxon>
        <taxon>Bacilli</taxon>
        <taxon>Bacillales</taxon>
        <taxon>Bacillaceae</taxon>
        <taxon>Virgibacillus</taxon>
    </lineage>
</organism>
<evidence type="ECO:0000313" key="2">
    <source>
        <dbReference type="Proteomes" id="UP000218887"/>
    </source>
</evidence>
<dbReference type="RefSeq" id="WP_095657292.1">
    <property type="nucleotide sequence ID" value="NZ_NPOA01000018.1"/>
</dbReference>
<name>A0A2A2I8A9_9BACI</name>
<dbReference type="OrthoDB" id="2972348at2"/>